<feature type="compositionally biased region" description="Basic and acidic residues" evidence="1">
    <location>
        <begin position="89"/>
        <end position="108"/>
    </location>
</feature>
<protein>
    <submittedName>
        <fullName evidence="2">Uncharacterized protein</fullName>
    </submittedName>
</protein>
<feature type="compositionally biased region" description="Polar residues" evidence="1">
    <location>
        <begin position="262"/>
        <end position="281"/>
    </location>
</feature>
<gene>
    <name evidence="2" type="ORF">OS493_034378</name>
</gene>
<name>A0A9W9ZZQ5_9CNID</name>
<reference evidence="2" key="1">
    <citation type="submission" date="2023-01" db="EMBL/GenBank/DDBJ databases">
        <title>Genome assembly of the deep-sea coral Lophelia pertusa.</title>
        <authorList>
            <person name="Herrera S."/>
            <person name="Cordes E."/>
        </authorList>
    </citation>
    <scope>NUCLEOTIDE SEQUENCE</scope>
    <source>
        <strain evidence="2">USNM1676648</strain>
        <tissue evidence="2">Polyp</tissue>
    </source>
</reference>
<feature type="region of interest" description="Disordered" evidence="1">
    <location>
        <begin position="30"/>
        <end position="108"/>
    </location>
</feature>
<dbReference type="EMBL" id="MU825444">
    <property type="protein sequence ID" value="KAJ7388989.1"/>
    <property type="molecule type" value="Genomic_DNA"/>
</dbReference>
<feature type="compositionally biased region" description="Polar residues" evidence="1">
    <location>
        <begin position="30"/>
        <end position="61"/>
    </location>
</feature>
<feature type="compositionally biased region" description="Basic and acidic residues" evidence="1">
    <location>
        <begin position="168"/>
        <end position="185"/>
    </location>
</feature>
<sequence>MRARQEPPSMLELCETFRKRKEFMWNLNRSGSQLEESPPAYSSRQTALTSVNEEQTATELTETGRDLPLRSKQTRRPTRAYESRISYSRTEEDEKFCNAEQKSDPQTEFFKSDDVASASAVGEYYAFEDDGARTVPLQKQQQVYRRKRSNAQAAELYRSPCDEMSPPQRDEKRMPRKGMPRDGKDTPGSWSYGKTSYPLKNTQRCSHYPASYPDSNTRRCSHYRASNPPHNPQANTRDPCAHYQASNLPHNEANSRDACSHYQASYPHNQPNTRDACSHYQVQDRSEKRTSRRSSVYMQQDMPRNETGSAQKRPDHSNRATTRFPAMQQCTTAHSCQLQGTEEHRSRCRRQEVCEVRNPEYSRHRRIGVCLQTDSTREHRKFVRILAKRF</sequence>
<proteinExistence type="predicted"/>
<feature type="region of interest" description="Disordered" evidence="1">
    <location>
        <begin position="150"/>
        <end position="318"/>
    </location>
</feature>
<comment type="caution">
    <text evidence="2">The sequence shown here is derived from an EMBL/GenBank/DDBJ whole genome shotgun (WGS) entry which is preliminary data.</text>
</comment>
<dbReference type="AlphaFoldDB" id="A0A9W9ZZQ5"/>
<evidence type="ECO:0000313" key="3">
    <source>
        <dbReference type="Proteomes" id="UP001163046"/>
    </source>
</evidence>
<evidence type="ECO:0000313" key="2">
    <source>
        <dbReference type="EMBL" id="KAJ7388989.1"/>
    </source>
</evidence>
<dbReference type="Proteomes" id="UP001163046">
    <property type="component" value="Unassembled WGS sequence"/>
</dbReference>
<feature type="compositionally biased region" description="Polar residues" evidence="1">
    <location>
        <begin position="188"/>
        <end position="205"/>
    </location>
</feature>
<accession>A0A9W9ZZQ5</accession>
<evidence type="ECO:0000256" key="1">
    <source>
        <dbReference type="SAM" id="MobiDB-lite"/>
    </source>
</evidence>
<organism evidence="2 3">
    <name type="scientific">Desmophyllum pertusum</name>
    <dbReference type="NCBI Taxonomy" id="174260"/>
    <lineage>
        <taxon>Eukaryota</taxon>
        <taxon>Metazoa</taxon>
        <taxon>Cnidaria</taxon>
        <taxon>Anthozoa</taxon>
        <taxon>Hexacorallia</taxon>
        <taxon>Scleractinia</taxon>
        <taxon>Caryophylliina</taxon>
        <taxon>Caryophylliidae</taxon>
        <taxon>Desmophyllum</taxon>
    </lineage>
</organism>
<keyword evidence="3" id="KW-1185">Reference proteome</keyword>